<dbReference type="InterPro" id="IPR043153">
    <property type="entry name" value="DENN_C"/>
</dbReference>
<reference evidence="3" key="2">
    <citation type="journal article" date="2014" name="BMC Genomics">
        <title>A genomic perspective to assessing quality of mass-reared SIT flies used in Mediterranean fruit fly (Ceratitis capitata) eradication in California.</title>
        <authorList>
            <person name="Calla B."/>
            <person name="Hall B."/>
            <person name="Hou S."/>
            <person name="Geib S.M."/>
        </authorList>
    </citation>
    <scope>NUCLEOTIDE SEQUENCE</scope>
</reference>
<gene>
    <name evidence="3" type="primary">F116B</name>
</gene>
<protein>
    <submittedName>
        <fullName evidence="3">Protein DENND6B</fullName>
    </submittedName>
</protein>
<dbReference type="PANTHER" id="PTHR13677:SF0">
    <property type="entry name" value="LD41638P"/>
    <property type="match status" value="1"/>
</dbReference>
<name>W8CAA7_CERCA</name>
<dbReference type="OrthoDB" id="10265409at2759"/>
<dbReference type="InterPro" id="IPR037516">
    <property type="entry name" value="Tripartite_DENN"/>
</dbReference>
<feature type="domain" description="UDENN" evidence="2">
    <location>
        <begin position="43"/>
        <end position="546"/>
    </location>
</feature>
<dbReference type="EMBL" id="GAMC01001449">
    <property type="protein sequence ID" value="JAC05107.1"/>
    <property type="molecule type" value="mRNA"/>
</dbReference>
<dbReference type="PANTHER" id="PTHR13677">
    <property type="entry name" value="LD41638P"/>
    <property type="match status" value="1"/>
</dbReference>
<dbReference type="Gene3D" id="3.40.50.11500">
    <property type="match status" value="1"/>
</dbReference>
<evidence type="ECO:0000313" key="3">
    <source>
        <dbReference type="EMBL" id="JAC05107.1"/>
    </source>
</evidence>
<evidence type="ECO:0000256" key="1">
    <source>
        <dbReference type="ARBA" id="ARBA00007159"/>
    </source>
</evidence>
<reference evidence="3" key="1">
    <citation type="submission" date="2013-07" db="EMBL/GenBank/DDBJ databases">
        <authorList>
            <person name="Geib S."/>
        </authorList>
    </citation>
    <scope>NUCLEOTIDE SEQUENCE</scope>
</reference>
<dbReference type="GO" id="GO:0055037">
    <property type="term" value="C:recycling endosome"/>
    <property type="evidence" value="ECO:0007669"/>
    <property type="project" value="TreeGrafter"/>
</dbReference>
<accession>W8CAA7</accession>
<dbReference type="PROSITE" id="PS50211">
    <property type="entry name" value="DENN"/>
    <property type="match status" value="1"/>
</dbReference>
<proteinExistence type="evidence at transcript level"/>
<comment type="similarity">
    <text evidence="1">Belongs to the DENND6 family.</text>
</comment>
<dbReference type="InterPro" id="IPR024224">
    <property type="entry name" value="DENND6"/>
</dbReference>
<evidence type="ECO:0000259" key="2">
    <source>
        <dbReference type="PROSITE" id="PS50211"/>
    </source>
</evidence>
<sequence>MTEKSGDSNNSIHDNEALRSVNKGVDTFARSDGQWDRFSQWIHCMCVVTFDLNIGQALEFVYPPQFTPSDTEMANICYMAFPDSNSGCMGDTKFHMRLRRSTKDNYNKNFSRIFHSYNADCISMLRVDESHFWGFVYFRQKRDPNLPRGYFQKSFIIVSRLPFCNLFYDIVAQIAPKFFDEGKAVIEEACGQINRMWPPLQAGYQLELQLFDHIYQINIPTISGKRSNSVGLQKNMVKEFALNTLSTKILSSVHELELFHGLCFTLENLYTLWELVLIAEPIVVVGTSPADCSHMVHTLVSLIAPIEYCAEARPYFTIHDSEFKEFTREYGKTPPSVILGVTNPFFIKLLKDWPHMLRLVDNQINIQQHQQIQKNIRNGDSVTSLNASNTGIIRKSSPNGSSQLLNTNTITSDGTTPGLYTKYKPFLKKDKNLIKKVLAGVKTKRPDHVQTALLRRNLLELTQSFMIPLERYIASLMPLQKDISPFKSAPNANAFKLDDFLATIEQSGPHLTSPLKGDWKGLYRKFFNSPNFRGWYDSRHRELQLTLQDLQLQALSVANLEQWAQDKQEVEIIDMILKLKQKMNLYNDSSNSSTQEQIRLQINCMKNLLPNDLKNIVNI</sequence>
<dbReference type="GO" id="GO:0005085">
    <property type="term" value="F:guanyl-nucleotide exchange factor activity"/>
    <property type="evidence" value="ECO:0007669"/>
    <property type="project" value="InterPro"/>
</dbReference>
<organism evidence="3">
    <name type="scientific">Ceratitis capitata</name>
    <name type="common">Mediterranean fruit fly</name>
    <name type="synonym">Tephritis capitata</name>
    <dbReference type="NCBI Taxonomy" id="7213"/>
    <lineage>
        <taxon>Eukaryota</taxon>
        <taxon>Metazoa</taxon>
        <taxon>Ecdysozoa</taxon>
        <taxon>Arthropoda</taxon>
        <taxon>Hexapoda</taxon>
        <taxon>Insecta</taxon>
        <taxon>Pterygota</taxon>
        <taxon>Neoptera</taxon>
        <taxon>Endopterygota</taxon>
        <taxon>Diptera</taxon>
        <taxon>Brachycera</taxon>
        <taxon>Muscomorpha</taxon>
        <taxon>Tephritoidea</taxon>
        <taxon>Tephritidae</taxon>
        <taxon>Ceratitis</taxon>
        <taxon>Ceratitis</taxon>
    </lineage>
</organism>
<dbReference type="AlphaFoldDB" id="W8CAA7"/>